<keyword evidence="7" id="KW-1015">Disulfide bond</keyword>
<evidence type="ECO:0000256" key="1">
    <source>
        <dbReference type="ARBA" id="ARBA00003330"/>
    </source>
</evidence>
<evidence type="ECO:0000256" key="5">
    <source>
        <dbReference type="ARBA" id="ARBA00022862"/>
    </source>
</evidence>
<dbReference type="GO" id="GO:0008379">
    <property type="term" value="F:thioredoxin peroxidase activity"/>
    <property type="evidence" value="ECO:0007669"/>
    <property type="project" value="TreeGrafter"/>
</dbReference>
<evidence type="ECO:0000256" key="12">
    <source>
        <dbReference type="ARBA" id="ARBA00049091"/>
    </source>
</evidence>
<proteinExistence type="inferred from homology"/>
<feature type="active site" description="Cysteine sulfenic acid (-SOH) intermediate; for peroxidase activity" evidence="13">
    <location>
        <position position="45"/>
    </location>
</feature>
<dbReference type="SUPFAM" id="SSF52833">
    <property type="entry name" value="Thioredoxin-like"/>
    <property type="match status" value="1"/>
</dbReference>
<dbReference type="PANTHER" id="PTHR42801">
    <property type="entry name" value="THIOREDOXIN-DEPENDENT PEROXIDE REDUCTASE"/>
    <property type="match status" value="1"/>
</dbReference>
<dbReference type="Proteomes" id="UP000244925">
    <property type="component" value="Unassembled WGS sequence"/>
</dbReference>
<evidence type="ECO:0000256" key="3">
    <source>
        <dbReference type="ARBA" id="ARBA00013017"/>
    </source>
</evidence>
<accession>A0A2V1IUC2</accession>
<evidence type="ECO:0000313" key="16">
    <source>
        <dbReference type="Proteomes" id="UP000244925"/>
    </source>
</evidence>
<dbReference type="PROSITE" id="PS51352">
    <property type="entry name" value="THIOREDOXIN_2"/>
    <property type="match status" value="1"/>
</dbReference>
<keyword evidence="16" id="KW-1185">Reference proteome</keyword>
<dbReference type="PANTHER" id="PTHR42801:SF4">
    <property type="entry name" value="AHPC_TSA FAMILY PROTEIN"/>
    <property type="match status" value="1"/>
</dbReference>
<evidence type="ECO:0000259" key="14">
    <source>
        <dbReference type="PROSITE" id="PS51352"/>
    </source>
</evidence>
<dbReference type="CDD" id="cd03017">
    <property type="entry name" value="PRX_BCP"/>
    <property type="match status" value="1"/>
</dbReference>
<comment type="function">
    <text evidence="1">Thiol-specific peroxidase that catalyzes the reduction of hydrogen peroxide and organic hydroperoxides to water and alcohols, respectively. Plays a role in cell protection against oxidative stress by detoxifying peroxides and as sensor of hydrogen peroxide-mediated signaling events.</text>
</comment>
<dbReference type="EC" id="1.11.1.24" evidence="3"/>
<keyword evidence="8" id="KW-0676">Redox-active center</keyword>
<dbReference type="InterPro" id="IPR024706">
    <property type="entry name" value="Peroxiredoxin_AhpC-typ"/>
</dbReference>
<dbReference type="InterPro" id="IPR013766">
    <property type="entry name" value="Thioredoxin_domain"/>
</dbReference>
<dbReference type="AlphaFoldDB" id="A0A2V1IUC2"/>
<reference evidence="16" key="1">
    <citation type="submission" date="2018-02" db="EMBL/GenBank/DDBJ databases">
        <authorList>
            <person name="Clavel T."/>
            <person name="Strowig T."/>
        </authorList>
    </citation>
    <scope>NUCLEOTIDE SEQUENCE [LARGE SCALE GENOMIC DNA]</scope>
    <source>
        <strain evidence="16">DSM 100764</strain>
    </source>
</reference>
<evidence type="ECO:0000256" key="11">
    <source>
        <dbReference type="ARBA" id="ARBA00042639"/>
    </source>
</evidence>
<comment type="caution">
    <text evidence="15">The sequence shown here is derived from an EMBL/GenBank/DDBJ whole genome shotgun (WGS) entry which is preliminary data.</text>
</comment>
<evidence type="ECO:0000256" key="9">
    <source>
        <dbReference type="ARBA" id="ARBA00032824"/>
    </source>
</evidence>
<dbReference type="GeneID" id="93423977"/>
<evidence type="ECO:0000256" key="8">
    <source>
        <dbReference type="ARBA" id="ARBA00023284"/>
    </source>
</evidence>
<gene>
    <name evidence="15" type="ORF">C5O25_08915</name>
</gene>
<keyword evidence="6" id="KW-0560">Oxidoreductase</keyword>
<dbReference type="FunFam" id="3.40.30.10:FF:000007">
    <property type="entry name" value="Thioredoxin-dependent thiol peroxidase"/>
    <property type="match status" value="1"/>
</dbReference>
<dbReference type="GO" id="GO:0034599">
    <property type="term" value="P:cellular response to oxidative stress"/>
    <property type="evidence" value="ECO:0007669"/>
    <property type="project" value="TreeGrafter"/>
</dbReference>
<dbReference type="RefSeq" id="WP_107036395.1">
    <property type="nucleotide sequence ID" value="NZ_CAONGC010000048.1"/>
</dbReference>
<feature type="domain" description="Thioredoxin" evidence="14">
    <location>
        <begin position="3"/>
        <end position="151"/>
    </location>
</feature>
<comment type="similarity">
    <text evidence="10">Belongs to the peroxiredoxin family. BCP/PrxQ subfamily.</text>
</comment>
<dbReference type="PIRSF" id="PIRSF000239">
    <property type="entry name" value="AHPC"/>
    <property type="match status" value="1"/>
</dbReference>
<evidence type="ECO:0000256" key="13">
    <source>
        <dbReference type="PIRSR" id="PIRSR000239-1"/>
    </source>
</evidence>
<dbReference type="Pfam" id="PF00578">
    <property type="entry name" value="AhpC-TSA"/>
    <property type="match status" value="1"/>
</dbReference>
<evidence type="ECO:0000256" key="4">
    <source>
        <dbReference type="ARBA" id="ARBA00022559"/>
    </source>
</evidence>
<evidence type="ECO:0000256" key="10">
    <source>
        <dbReference type="ARBA" id="ARBA00038489"/>
    </source>
</evidence>
<name>A0A2V1IUC2_9BACT</name>
<dbReference type="InterPro" id="IPR036249">
    <property type="entry name" value="Thioredoxin-like_sf"/>
</dbReference>
<keyword evidence="4" id="KW-0575">Peroxidase</keyword>
<evidence type="ECO:0000256" key="7">
    <source>
        <dbReference type="ARBA" id="ARBA00023157"/>
    </source>
</evidence>
<evidence type="ECO:0000256" key="2">
    <source>
        <dbReference type="ARBA" id="ARBA00011245"/>
    </source>
</evidence>
<dbReference type="InterPro" id="IPR050924">
    <property type="entry name" value="Peroxiredoxin_BCP/PrxQ"/>
</dbReference>
<dbReference type="GO" id="GO:0005737">
    <property type="term" value="C:cytoplasm"/>
    <property type="evidence" value="ECO:0007669"/>
    <property type="project" value="TreeGrafter"/>
</dbReference>
<dbReference type="Gene3D" id="3.40.30.10">
    <property type="entry name" value="Glutaredoxin"/>
    <property type="match status" value="1"/>
</dbReference>
<comment type="catalytic activity">
    <reaction evidence="12">
        <text>a hydroperoxide + [thioredoxin]-dithiol = an alcohol + [thioredoxin]-disulfide + H2O</text>
        <dbReference type="Rhea" id="RHEA:62620"/>
        <dbReference type="Rhea" id="RHEA-COMP:10698"/>
        <dbReference type="Rhea" id="RHEA-COMP:10700"/>
        <dbReference type="ChEBI" id="CHEBI:15377"/>
        <dbReference type="ChEBI" id="CHEBI:29950"/>
        <dbReference type="ChEBI" id="CHEBI:30879"/>
        <dbReference type="ChEBI" id="CHEBI:35924"/>
        <dbReference type="ChEBI" id="CHEBI:50058"/>
        <dbReference type="EC" id="1.11.1.24"/>
    </reaction>
</comment>
<dbReference type="GO" id="GO:0045454">
    <property type="term" value="P:cell redox homeostasis"/>
    <property type="evidence" value="ECO:0007669"/>
    <property type="project" value="TreeGrafter"/>
</dbReference>
<keyword evidence="5" id="KW-0049">Antioxidant</keyword>
<dbReference type="InterPro" id="IPR000866">
    <property type="entry name" value="AhpC/TSA"/>
</dbReference>
<sequence length="151" mass="16541">MMLKKGDKIPSVLGLASDGSEVKASDFAGKPLVIYFYPKDNTPGCTAEACSLRDSYPALLDKGYTLIGISKDSVESHRKFAEKHSLPFLLLSDPSTEVNQAFGVWQLKKMAGREYMGTVRTTFVTDADHVITEVITKVDTKKAADQLLPLL</sequence>
<protein>
    <recommendedName>
        <fullName evidence="3">thioredoxin-dependent peroxiredoxin</fullName>
        <ecNumber evidence="3">1.11.1.24</ecNumber>
    </recommendedName>
    <alternativeName>
        <fullName evidence="9">Thioredoxin peroxidase</fullName>
    </alternativeName>
    <alternativeName>
        <fullName evidence="11">Thioredoxin-dependent peroxiredoxin Bcp</fullName>
    </alternativeName>
</protein>
<evidence type="ECO:0000313" key="15">
    <source>
        <dbReference type="EMBL" id="PWB06861.1"/>
    </source>
</evidence>
<comment type="subunit">
    <text evidence="2">Monomer.</text>
</comment>
<dbReference type="EMBL" id="PUBV01000018">
    <property type="protein sequence ID" value="PWB06861.1"/>
    <property type="molecule type" value="Genomic_DNA"/>
</dbReference>
<evidence type="ECO:0000256" key="6">
    <source>
        <dbReference type="ARBA" id="ARBA00023002"/>
    </source>
</evidence>
<organism evidence="15 16">
    <name type="scientific">Paramuribaculum intestinale</name>
    <dbReference type="NCBI Taxonomy" id="2094151"/>
    <lineage>
        <taxon>Bacteria</taxon>
        <taxon>Pseudomonadati</taxon>
        <taxon>Bacteroidota</taxon>
        <taxon>Bacteroidia</taxon>
        <taxon>Bacteroidales</taxon>
        <taxon>Muribaculaceae</taxon>
        <taxon>Paramuribaculum</taxon>
    </lineage>
</organism>